<feature type="compositionally biased region" description="Basic and acidic residues" evidence="1">
    <location>
        <begin position="133"/>
        <end position="146"/>
    </location>
</feature>
<feature type="compositionally biased region" description="Low complexity" evidence="1">
    <location>
        <begin position="237"/>
        <end position="246"/>
    </location>
</feature>
<name>A0A4P9YZP2_9FUNG</name>
<evidence type="ECO:0000313" key="3">
    <source>
        <dbReference type="Proteomes" id="UP000278143"/>
    </source>
</evidence>
<feature type="region of interest" description="Disordered" evidence="1">
    <location>
        <begin position="133"/>
        <end position="167"/>
    </location>
</feature>
<organism evidence="2 3">
    <name type="scientific">Syncephalis pseudoplumigaleata</name>
    <dbReference type="NCBI Taxonomy" id="1712513"/>
    <lineage>
        <taxon>Eukaryota</taxon>
        <taxon>Fungi</taxon>
        <taxon>Fungi incertae sedis</taxon>
        <taxon>Zoopagomycota</taxon>
        <taxon>Zoopagomycotina</taxon>
        <taxon>Zoopagomycetes</taxon>
        <taxon>Zoopagales</taxon>
        <taxon>Piptocephalidaceae</taxon>
        <taxon>Syncephalis</taxon>
    </lineage>
</organism>
<dbReference type="Proteomes" id="UP000278143">
    <property type="component" value="Unassembled WGS sequence"/>
</dbReference>
<evidence type="ECO:0000256" key="1">
    <source>
        <dbReference type="SAM" id="MobiDB-lite"/>
    </source>
</evidence>
<proteinExistence type="predicted"/>
<feature type="region of interest" description="Disordered" evidence="1">
    <location>
        <begin position="204"/>
        <end position="279"/>
    </location>
</feature>
<reference evidence="3" key="1">
    <citation type="journal article" date="2018" name="Nat. Microbiol.">
        <title>Leveraging single-cell genomics to expand the fungal tree of life.</title>
        <authorList>
            <person name="Ahrendt S.R."/>
            <person name="Quandt C.A."/>
            <person name="Ciobanu D."/>
            <person name="Clum A."/>
            <person name="Salamov A."/>
            <person name="Andreopoulos B."/>
            <person name="Cheng J.F."/>
            <person name="Woyke T."/>
            <person name="Pelin A."/>
            <person name="Henrissat B."/>
            <person name="Reynolds N.K."/>
            <person name="Benny G.L."/>
            <person name="Smith M.E."/>
            <person name="James T.Y."/>
            <person name="Grigoriev I.V."/>
        </authorList>
    </citation>
    <scope>NUCLEOTIDE SEQUENCE [LARGE SCALE GENOMIC DNA]</scope>
    <source>
        <strain evidence="3">Benny S71-1</strain>
    </source>
</reference>
<gene>
    <name evidence="2" type="ORF">SYNPS1DRAFT_28620</name>
</gene>
<keyword evidence="3" id="KW-1185">Reference proteome</keyword>
<dbReference type="EMBL" id="KZ989666">
    <property type="protein sequence ID" value="RKP25653.1"/>
    <property type="molecule type" value="Genomic_DNA"/>
</dbReference>
<accession>A0A4P9YZP2</accession>
<feature type="compositionally biased region" description="Low complexity" evidence="1">
    <location>
        <begin position="261"/>
        <end position="271"/>
    </location>
</feature>
<dbReference type="OrthoDB" id="5596877at2759"/>
<protein>
    <submittedName>
        <fullName evidence="2">Uncharacterized protein</fullName>
    </submittedName>
</protein>
<dbReference type="AlphaFoldDB" id="A0A4P9YZP2"/>
<sequence length="295" mass="32853">MPTRVATVLTAAAAAAIDTSARYVTSHYAIKHRVGAIHIRRSIRRGFIDDVTALAGWLAGSLDLWKTLVVQEYPRIAAEYRAATIEHEPAWRKIYRVRSDRASYAATVLTSIITMQRCKREEQHKIEKLKRRFEEREESKRHEAEARRHKQTAMVPPVYGCGPAPPSKAALNRMSVVQRLRAQSARSHHRMNRPIGPLALSLREAHEQRPTKTSTSSPPSPPMAQSPVQHQHANEETTASATAAAAIRVRTKPRTPGQPAISIRRSTSTTTEHGKQAKPPDKAAANFFAILTLHS</sequence>
<evidence type="ECO:0000313" key="2">
    <source>
        <dbReference type="EMBL" id="RKP25653.1"/>
    </source>
</evidence>